<sequence>MRSETGDTPASASLVCRRVGKTWSAGTDRAHEALKDINLEVRDGEFVVLLGPSGCGKSTLLYMIAGLEDTTAGEITFFGDKVVGPSSERSLIFQETSLFPWLTVWENVAFGLSIQGAPKEERRAAALAALREVGLSAAMDKRPDELSGGMRQRVAVARALAMRPKVLLMDEPFAALDVQTRQKMQDFLQDVWRDSGASVLFVTHGIDEAVVLADRIVVFTSRPGRIKTIVDNPLPRPRDPFSPEAEALRRHLTSLLRDEVDRAFAEQEAFSA</sequence>
<keyword evidence="3" id="KW-0547">Nucleotide-binding</keyword>
<dbReference type="Gene3D" id="3.40.50.300">
    <property type="entry name" value="P-loop containing nucleotide triphosphate hydrolases"/>
    <property type="match status" value="1"/>
</dbReference>
<proteinExistence type="inferred from homology"/>
<dbReference type="PANTHER" id="PTHR42788">
    <property type="entry name" value="TAURINE IMPORT ATP-BINDING PROTEIN-RELATED"/>
    <property type="match status" value="1"/>
</dbReference>
<dbReference type="GO" id="GO:0005524">
    <property type="term" value="F:ATP binding"/>
    <property type="evidence" value="ECO:0007669"/>
    <property type="project" value="UniProtKB-KW"/>
</dbReference>
<dbReference type="AlphaFoldDB" id="A0A2W5NAZ3"/>
<dbReference type="InterPro" id="IPR003439">
    <property type="entry name" value="ABC_transporter-like_ATP-bd"/>
</dbReference>
<dbReference type="EMBL" id="QFPW01000003">
    <property type="protein sequence ID" value="PZQ50671.1"/>
    <property type="molecule type" value="Genomic_DNA"/>
</dbReference>
<evidence type="ECO:0000256" key="4">
    <source>
        <dbReference type="ARBA" id="ARBA00022840"/>
    </source>
</evidence>
<protein>
    <submittedName>
        <fullName evidence="6">ABC transporter ATP-binding protein</fullName>
    </submittedName>
</protein>
<organism evidence="6 7">
    <name type="scientific">Rhodovulum sulfidophilum</name>
    <name type="common">Rhodobacter sulfidophilus</name>
    <dbReference type="NCBI Taxonomy" id="35806"/>
    <lineage>
        <taxon>Bacteria</taxon>
        <taxon>Pseudomonadati</taxon>
        <taxon>Pseudomonadota</taxon>
        <taxon>Alphaproteobacteria</taxon>
        <taxon>Rhodobacterales</taxon>
        <taxon>Paracoccaceae</taxon>
        <taxon>Rhodovulum</taxon>
    </lineage>
</organism>
<accession>A0A2W5NAZ3</accession>
<dbReference type="PROSITE" id="PS50893">
    <property type="entry name" value="ABC_TRANSPORTER_2"/>
    <property type="match status" value="1"/>
</dbReference>
<evidence type="ECO:0000313" key="6">
    <source>
        <dbReference type="EMBL" id="PZQ50671.1"/>
    </source>
</evidence>
<evidence type="ECO:0000256" key="2">
    <source>
        <dbReference type="ARBA" id="ARBA00022448"/>
    </source>
</evidence>
<evidence type="ECO:0000256" key="1">
    <source>
        <dbReference type="ARBA" id="ARBA00005417"/>
    </source>
</evidence>
<dbReference type="InterPro" id="IPR050166">
    <property type="entry name" value="ABC_transporter_ATP-bind"/>
</dbReference>
<dbReference type="CDD" id="cd03293">
    <property type="entry name" value="ABC_NrtD_SsuB_transporters"/>
    <property type="match status" value="1"/>
</dbReference>
<comment type="caution">
    <text evidence="6">The sequence shown here is derived from an EMBL/GenBank/DDBJ whole genome shotgun (WGS) entry which is preliminary data.</text>
</comment>
<name>A0A2W5NAZ3_RHOSU</name>
<comment type="similarity">
    <text evidence="1">Belongs to the ABC transporter superfamily.</text>
</comment>
<feature type="domain" description="ABC transporter" evidence="5">
    <location>
        <begin position="14"/>
        <end position="246"/>
    </location>
</feature>
<keyword evidence="2" id="KW-0813">Transport</keyword>
<dbReference type="InterPro" id="IPR027417">
    <property type="entry name" value="P-loop_NTPase"/>
</dbReference>
<dbReference type="PANTHER" id="PTHR42788:SF13">
    <property type="entry name" value="ALIPHATIC SULFONATES IMPORT ATP-BINDING PROTEIN SSUB"/>
    <property type="match status" value="1"/>
</dbReference>
<reference evidence="6 7" key="1">
    <citation type="submission" date="2017-08" db="EMBL/GenBank/DDBJ databases">
        <title>Infants hospitalized years apart are colonized by the same room-sourced microbial strains.</title>
        <authorList>
            <person name="Brooks B."/>
            <person name="Olm M.R."/>
            <person name="Firek B.A."/>
            <person name="Baker R."/>
            <person name="Thomas B.C."/>
            <person name="Morowitz M.J."/>
            <person name="Banfield J.F."/>
        </authorList>
    </citation>
    <scope>NUCLEOTIDE SEQUENCE [LARGE SCALE GENOMIC DNA]</scope>
    <source>
        <strain evidence="6">S2_005_002_R2_34</strain>
    </source>
</reference>
<evidence type="ECO:0000259" key="5">
    <source>
        <dbReference type="PROSITE" id="PS50893"/>
    </source>
</evidence>
<dbReference type="SMART" id="SM00382">
    <property type="entry name" value="AAA"/>
    <property type="match status" value="1"/>
</dbReference>
<dbReference type="InterPro" id="IPR003593">
    <property type="entry name" value="AAA+_ATPase"/>
</dbReference>
<evidence type="ECO:0000256" key="3">
    <source>
        <dbReference type="ARBA" id="ARBA00022741"/>
    </source>
</evidence>
<evidence type="ECO:0000313" key="7">
    <source>
        <dbReference type="Proteomes" id="UP000249185"/>
    </source>
</evidence>
<gene>
    <name evidence="6" type="ORF">DI556_06005</name>
</gene>
<dbReference type="GO" id="GO:0016887">
    <property type="term" value="F:ATP hydrolysis activity"/>
    <property type="evidence" value="ECO:0007669"/>
    <property type="project" value="InterPro"/>
</dbReference>
<dbReference type="SUPFAM" id="SSF52540">
    <property type="entry name" value="P-loop containing nucleoside triphosphate hydrolases"/>
    <property type="match status" value="1"/>
</dbReference>
<keyword evidence="4 6" id="KW-0067">ATP-binding</keyword>
<dbReference type="Pfam" id="PF00005">
    <property type="entry name" value="ABC_tran"/>
    <property type="match status" value="1"/>
</dbReference>
<dbReference type="Proteomes" id="UP000249185">
    <property type="component" value="Unassembled WGS sequence"/>
</dbReference>
<dbReference type="InterPro" id="IPR017871">
    <property type="entry name" value="ABC_transporter-like_CS"/>
</dbReference>
<dbReference type="PROSITE" id="PS00211">
    <property type="entry name" value="ABC_TRANSPORTER_1"/>
    <property type="match status" value="1"/>
</dbReference>